<evidence type="ECO:0000256" key="1">
    <source>
        <dbReference type="SAM" id="MobiDB-lite"/>
    </source>
</evidence>
<dbReference type="AlphaFoldDB" id="A0A2T2N6I0"/>
<dbReference type="Proteomes" id="UP000240883">
    <property type="component" value="Unassembled WGS sequence"/>
</dbReference>
<proteinExistence type="predicted"/>
<evidence type="ECO:0000313" key="3">
    <source>
        <dbReference type="Proteomes" id="UP000240883"/>
    </source>
</evidence>
<sequence length="177" mass="18656">MESLQGTVELTARTGHITSPPPIIMGDVKCIDTTQAVFDKQQSSDPILETLSETPLDEVFAVLSDGLPVATADGAQASPTTAQDTVDTMPPKARIPVPETPANKYKSAKLQVQGSSPDGRFEIGQFDINTPFSPLPPEDPFVEPSSAHSSPTRPFPSSPFAASPCTWSPTPGGPGRK</sequence>
<organism evidence="2 3">
    <name type="scientific">Corynespora cassiicola Philippines</name>
    <dbReference type="NCBI Taxonomy" id="1448308"/>
    <lineage>
        <taxon>Eukaryota</taxon>
        <taxon>Fungi</taxon>
        <taxon>Dikarya</taxon>
        <taxon>Ascomycota</taxon>
        <taxon>Pezizomycotina</taxon>
        <taxon>Dothideomycetes</taxon>
        <taxon>Pleosporomycetidae</taxon>
        <taxon>Pleosporales</taxon>
        <taxon>Corynesporascaceae</taxon>
        <taxon>Corynespora</taxon>
    </lineage>
</organism>
<accession>A0A2T2N6I0</accession>
<feature type="region of interest" description="Disordered" evidence="1">
    <location>
        <begin position="71"/>
        <end position="177"/>
    </location>
</feature>
<evidence type="ECO:0000313" key="2">
    <source>
        <dbReference type="EMBL" id="PSN61023.1"/>
    </source>
</evidence>
<gene>
    <name evidence="2" type="ORF">BS50DRAFT_162803</name>
</gene>
<feature type="compositionally biased region" description="Polar residues" evidence="1">
    <location>
        <begin position="77"/>
        <end position="86"/>
    </location>
</feature>
<protein>
    <submittedName>
        <fullName evidence="2">Uncharacterized protein</fullName>
    </submittedName>
</protein>
<name>A0A2T2N6I0_CORCC</name>
<dbReference type="EMBL" id="KZ678146">
    <property type="protein sequence ID" value="PSN61023.1"/>
    <property type="molecule type" value="Genomic_DNA"/>
</dbReference>
<reference evidence="2 3" key="1">
    <citation type="journal article" date="2018" name="Front. Microbiol.">
        <title>Genome-Wide Analysis of Corynespora cassiicola Leaf Fall Disease Putative Effectors.</title>
        <authorList>
            <person name="Lopez D."/>
            <person name="Ribeiro S."/>
            <person name="Label P."/>
            <person name="Fumanal B."/>
            <person name="Venisse J.S."/>
            <person name="Kohler A."/>
            <person name="de Oliveira R.R."/>
            <person name="Labutti K."/>
            <person name="Lipzen A."/>
            <person name="Lail K."/>
            <person name="Bauer D."/>
            <person name="Ohm R.A."/>
            <person name="Barry K.W."/>
            <person name="Spatafora J."/>
            <person name="Grigoriev I.V."/>
            <person name="Martin F.M."/>
            <person name="Pujade-Renaud V."/>
        </authorList>
    </citation>
    <scope>NUCLEOTIDE SEQUENCE [LARGE SCALE GENOMIC DNA]</scope>
    <source>
        <strain evidence="2 3">Philippines</strain>
    </source>
</reference>
<keyword evidence="3" id="KW-1185">Reference proteome</keyword>